<reference evidence="1" key="1">
    <citation type="journal article" date="2023" name="Antonie Van Leeuwenhoek">
        <title>Mesoterricola silvestris gen. nov., sp. nov., Mesoterricola sediminis sp. nov., Geothrix oryzae sp. nov., Geothrix edaphica sp. nov., Geothrix rubra sp. nov., and Geothrix limicola sp. nov., six novel members of Acidobacteriota isolated from soils.</title>
        <authorList>
            <person name="Itoh H."/>
            <person name="Sugisawa Y."/>
            <person name="Mise K."/>
            <person name="Xu Z."/>
            <person name="Kuniyasu M."/>
            <person name="Ushijima N."/>
            <person name="Kawano K."/>
            <person name="Kobayashi E."/>
            <person name="Shiratori Y."/>
            <person name="Masuda Y."/>
            <person name="Senoo K."/>
        </authorList>
    </citation>
    <scope>NUCLEOTIDE SEQUENCE</scope>
    <source>
        <strain evidence="1">Red802</strain>
    </source>
</reference>
<dbReference type="EMBL" id="BSDC01000001">
    <property type="protein sequence ID" value="GLH66023.1"/>
    <property type="molecule type" value="Genomic_DNA"/>
</dbReference>
<evidence type="ECO:0000313" key="2">
    <source>
        <dbReference type="Proteomes" id="UP001165044"/>
    </source>
</evidence>
<evidence type="ECO:0000313" key="1">
    <source>
        <dbReference type="EMBL" id="GLH66023.1"/>
    </source>
</evidence>
<protein>
    <submittedName>
        <fullName evidence="1">Uncharacterized protein</fullName>
    </submittedName>
</protein>
<organism evidence="1 2">
    <name type="scientific">Geothrix edaphica</name>
    <dbReference type="NCBI Taxonomy" id="2927976"/>
    <lineage>
        <taxon>Bacteria</taxon>
        <taxon>Pseudomonadati</taxon>
        <taxon>Acidobacteriota</taxon>
        <taxon>Holophagae</taxon>
        <taxon>Holophagales</taxon>
        <taxon>Holophagaceae</taxon>
        <taxon>Geothrix</taxon>
    </lineage>
</organism>
<sequence>MAAPVEILSRLLWIRDAAALPDKALADQLGLEPRDLAAIIQAHPDRFPETLVFHLTAEERQRIPDAPVLAFTEAGAALLTGLVPGHEPALLTLLPAFAEARHVITAQAELSLRVAALEQKLDMVLKLIQGEEVEGAPKERHIGFVTEEDLPKGLKTQQHGEKKR</sequence>
<dbReference type="RefSeq" id="WP_285606112.1">
    <property type="nucleotide sequence ID" value="NZ_BSDC01000001.1"/>
</dbReference>
<comment type="caution">
    <text evidence="1">The sequence shown here is derived from an EMBL/GenBank/DDBJ whole genome shotgun (WGS) entry which is preliminary data.</text>
</comment>
<keyword evidence="2" id="KW-1185">Reference proteome</keyword>
<dbReference type="Proteomes" id="UP001165044">
    <property type="component" value="Unassembled WGS sequence"/>
</dbReference>
<accession>A0ABQ5PUJ1</accession>
<name>A0ABQ5PUJ1_9BACT</name>
<gene>
    <name evidence="1" type="ORF">GETHED_03870</name>
</gene>
<proteinExistence type="predicted"/>